<evidence type="ECO:0000256" key="1">
    <source>
        <dbReference type="ARBA" id="ARBA00001936"/>
    </source>
</evidence>
<evidence type="ECO:0000256" key="5">
    <source>
        <dbReference type="ARBA" id="ARBA00022801"/>
    </source>
</evidence>
<proteinExistence type="inferred from homology"/>
<feature type="compositionally biased region" description="Pro residues" evidence="10">
    <location>
        <begin position="42"/>
        <end position="55"/>
    </location>
</feature>
<dbReference type="PROSITE" id="PS01032">
    <property type="entry name" value="PPM_1"/>
    <property type="match status" value="1"/>
</dbReference>
<keyword evidence="8" id="KW-0464">Manganese</keyword>
<dbReference type="Pfam" id="PF00481">
    <property type="entry name" value="PP2C"/>
    <property type="match status" value="2"/>
</dbReference>
<dbReference type="InterPro" id="IPR015655">
    <property type="entry name" value="PP2C"/>
</dbReference>
<evidence type="ECO:0000256" key="3">
    <source>
        <dbReference type="ARBA" id="ARBA00013081"/>
    </source>
</evidence>
<dbReference type="EMBL" id="JACBKZ010000003">
    <property type="protein sequence ID" value="KAF5955149.1"/>
    <property type="molecule type" value="Genomic_DNA"/>
</dbReference>
<accession>A0A7J7HR88</accession>
<evidence type="ECO:0000256" key="8">
    <source>
        <dbReference type="ARBA" id="ARBA00023211"/>
    </source>
</evidence>
<organism evidence="12 13">
    <name type="scientific">Camellia sinensis</name>
    <name type="common">Tea plant</name>
    <name type="synonym">Thea sinensis</name>
    <dbReference type="NCBI Taxonomy" id="4442"/>
    <lineage>
        <taxon>Eukaryota</taxon>
        <taxon>Viridiplantae</taxon>
        <taxon>Streptophyta</taxon>
        <taxon>Embryophyta</taxon>
        <taxon>Tracheophyta</taxon>
        <taxon>Spermatophyta</taxon>
        <taxon>Magnoliopsida</taxon>
        <taxon>eudicotyledons</taxon>
        <taxon>Gunneridae</taxon>
        <taxon>Pentapetalae</taxon>
        <taxon>asterids</taxon>
        <taxon>Ericales</taxon>
        <taxon>Theaceae</taxon>
        <taxon>Camellia</taxon>
    </lineage>
</organism>
<dbReference type="GO" id="GO:0004722">
    <property type="term" value="F:protein serine/threonine phosphatase activity"/>
    <property type="evidence" value="ECO:0007669"/>
    <property type="project" value="UniProtKB-EC"/>
</dbReference>
<evidence type="ECO:0000259" key="11">
    <source>
        <dbReference type="PROSITE" id="PS51746"/>
    </source>
</evidence>
<dbReference type="InterPro" id="IPR036457">
    <property type="entry name" value="PPM-type-like_dom_sf"/>
</dbReference>
<gene>
    <name evidence="12" type="ORF">HYC85_008005</name>
</gene>
<keyword evidence="5 9" id="KW-0378">Hydrolase</keyword>
<evidence type="ECO:0000256" key="7">
    <source>
        <dbReference type="ARBA" id="ARBA00022912"/>
    </source>
</evidence>
<feature type="compositionally biased region" description="Basic and acidic residues" evidence="10">
    <location>
        <begin position="251"/>
        <end position="280"/>
    </location>
</feature>
<comment type="similarity">
    <text evidence="9">Belongs to the PP2C family.</text>
</comment>
<dbReference type="AlphaFoldDB" id="A0A7J7HR88"/>
<protein>
    <recommendedName>
        <fullName evidence="3">protein-serine/threonine phosphatase</fullName>
        <ecNumber evidence="3">3.1.3.16</ecNumber>
    </recommendedName>
</protein>
<dbReference type="SUPFAM" id="SSF81606">
    <property type="entry name" value="PP2C-like"/>
    <property type="match status" value="1"/>
</dbReference>
<dbReference type="CDD" id="cd00143">
    <property type="entry name" value="PP2Cc"/>
    <property type="match status" value="1"/>
</dbReference>
<comment type="cofactor">
    <cofactor evidence="2">
        <name>Mg(2+)</name>
        <dbReference type="ChEBI" id="CHEBI:18420"/>
    </cofactor>
</comment>
<feature type="compositionally biased region" description="Low complexity" evidence="10">
    <location>
        <begin position="8"/>
        <end position="29"/>
    </location>
</feature>
<reference evidence="12 13" key="2">
    <citation type="submission" date="2020-07" db="EMBL/GenBank/DDBJ databases">
        <title>Genome assembly of wild tea tree DASZ reveals pedigree and selection history of tea varieties.</title>
        <authorList>
            <person name="Zhang W."/>
        </authorList>
    </citation>
    <scope>NUCLEOTIDE SEQUENCE [LARGE SCALE GENOMIC DNA]</scope>
    <source>
        <strain evidence="13">cv. G240</strain>
        <tissue evidence="12">Leaf</tissue>
    </source>
</reference>
<dbReference type="PANTHER" id="PTHR47992">
    <property type="entry name" value="PROTEIN PHOSPHATASE"/>
    <property type="match status" value="1"/>
</dbReference>
<keyword evidence="13" id="KW-1185">Reference proteome</keyword>
<sequence length="423" mass="45053">MNVEDPPSSASASASVSTNLTKSSVAADVPPAPPSGDTTVDPQPPPSPPPPPPQPQSKVVIPSRDPDALFSGGGISFLTGNKNARFSYGYSSFKGKRSSMEDFYETRISEVDGQMVAFFGVFDGHGGSRTAEYLKNNLFKNLSSHPDFIKDTKSAIVESFRQTDVDYLNEEKGQQKDAGSTASTAMLLGDRLLVANVGDSRVVACRAGSAIPLSIDHKPDRSDERQRIEQAGGFIIWAVILRSATSGDPIAADKEVEGAEISERTRGAMERGSRRDKGGEESGDSFDAVMVVEGRSTDMGIQGLSKGPQKGHDGPGTWRVGGVLAVSRAFGDKLLKPYVVAEPEIQEEEIDGVDFIIIASDGLWNVLSNKDAVAIVQDIADAEAASRKLIEAAYAKGSSDNITCVVVRFENVLRTLKNDQANG</sequence>
<dbReference type="Proteomes" id="UP000593564">
    <property type="component" value="Unassembled WGS sequence"/>
</dbReference>
<dbReference type="SMART" id="SM00332">
    <property type="entry name" value="PP2Cc"/>
    <property type="match status" value="1"/>
</dbReference>
<reference evidence="13" key="1">
    <citation type="journal article" date="2020" name="Nat. Commun.">
        <title>Genome assembly of wild tea tree DASZ reveals pedigree and selection history of tea varieties.</title>
        <authorList>
            <person name="Zhang W."/>
            <person name="Zhang Y."/>
            <person name="Qiu H."/>
            <person name="Guo Y."/>
            <person name="Wan H."/>
            <person name="Zhang X."/>
            <person name="Scossa F."/>
            <person name="Alseekh S."/>
            <person name="Zhang Q."/>
            <person name="Wang P."/>
            <person name="Xu L."/>
            <person name="Schmidt M.H."/>
            <person name="Jia X."/>
            <person name="Li D."/>
            <person name="Zhu A."/>
            <person name="Guo F."/>
            <person name="Chen W."/>
            <person name="Ni D."/>
            <person name="Usadel B."/>
            <person name="Fernie A.R."/>
            <person name="Wen W."/>
        </authorList>
    </citation>
    <scope>NUCLEOTIDE SEQUENCE [LARGE SCALE GENOMIC DNA]</scope>
    <source>
        <strain evidence="13">cv. G240</strain>
    </source>
</reference>
<dbReference type="InterPro" id="IPR000222">
    <property type="entry name" value="PP2C_BS"/>
</dbReference>
<comment type="caution">
    <text evidence="12">The sequence shown here is derived from an EMBL/GenBank/DDBJ whole genome shotgun (WGS) entry which is preliminary data.</text>
</comment>
<keyword evidence="4" id="KW-0479">Metal-binding</keyword>
<evidence type="ECO:0000313" key="13">
    <source>
        <dbReference type="Proteomes" id="UP000593564"/>
    </source>
</evidence>
<keyword evidence="6" id="KW-0460">Magnesium</keyword>
<evidence type="ECO:0000256" key="10">
    <source>
        <dbReference type="SAM" id="MobiDB-lite"/>
    </source>
</evidence>
<feature type="domain" description="PPM-type phosphatase" evidence="11">
    <location>
        <begin position="87"/>
        <end position="409"/>
    </location>
</feature>
<comment type="cofactor">
    <cofactor evidence="1">
        <name>Mn(2+)</name>
        <dbReference type="ChEBI" id="CHEBI:29035"/>
    </cofactor>
</comment>
<evidence type="ECO:0000313" key="12">
    <source>
        <dbReference type="EMBL" id="KAF5955149.1"/>
    </source>
</evidence>
<evidence type="ECO:0000256" key="6">
    <source>
        <dbReference type="ARBA" id="ARBA00022842"/>
    </source>
</evidence>
<dbReference type="GO" id="GO:0046872">
    <property type="term" value="F:metal ion binding"/>
    <property type="evidence" value="ECO:0007669"/>
    <property type="project" value="UniProtKB-KW"/>
</dbReference>
<dbReference type="InterPro" id="IPR001932">
    <property type="entry name" value="PPM-type_phosphatase-like_dom"/>
</dbReference>
<name>A0A7J7HR88_CAMSI</name>
<feature type="region of interest" description="Disordered" evidence="10">
    <location>
        <begin position="1"/>
        <end position="65"/>
    </location>
</feature>
<keyword evidence="7 9" id="KW-0904">Protein phosphatase</keyword>
<evidence type="ECO:0000256" key="2">
    <source>
        <dbReference type="ARBA" id="ARBA00001946"/>
    </source>
</evidence>
<feature type="region of interest" description="Disordered" evidence="10">
    <location>
        <begin position="251"/>
        <end position="286"/>
    </location>
</feature>
<evidence type="ECO:0000256" key="9">
    <source>
        <dbReference type="RuleBase" id="RU003465"/>
    </source>
</evidence>
<evidence type="ECO:0000256" key="4">
    <source>
        <dbReference type="ARBA" id="ARBA00022723"/>
    </source>
</evidence>
<dbReference type="EC" id="3.1.3.16" evidence="3"/>
<dbReference type="PROSITE" id="PS51746">
    <property type="entry name" value="PPM_2"/>
    <property type="match status" value="1"/>
</dbReference>
<dbReference type="Gene3D" id="3.60.40.10">
    <property type="entry name" value="PPM-type phosphatase domain"/>
    <property type="match status" value="1"/>
</dbReference>